<evidence type="ECO:0000259" key="9">
    <source>
        <dbReference type="Pfam" id="PF07686"/>
    </source>
</evidence>
<feature type="domain" description="Immunoglobulin V-set" evidence="9">
    <location>
        <begin position="64"/>
        <end position="120"/>
    </location>
</feature>
<dbReference type="SUPFAM" id="SSF48726">
    <property type="entry name" value="Immunoglobulin"/>
    <property type="match status" value="1"/>
</dbReference>
<gene>
    <name evidence="11" type="primary">LOC120043005</name>
</gene>
<evidence type="ECO:0000256" key="2">
    <source>
        <dbReference type="ARBA" id="ARBA00022692"/>
    </source>
</evidence>
<dbReference type="InterPro" id="IPR036179">
    <property type="entry name" value="Ig-like_dom_sf"/>
</dbReference>
<dbReference type="InterPro" id="IPR013783">
    <property type="entry name" value="Ig-like_fold"/>
</dbReference>
<dbReference type="Pfam" id="PF07686">
    <property type="entry name" value="V-set"/>
    <property type="match status" value="1"/>
</dbReference>
<evidence type="ECO:0000313" key="10">
    <source>
        <dbReference type="Proteomes" id="UP000808372"/>
    </source>
</evidence>
<evidence type="ECO:0000256" key="5">
    <source>
        <dbReference type="ARBA" id="ARBA00023157"/>
    </source>
</evidence>
<dbReference type="GO" id="GO:0016020">
    <property type="term" value="C:membrane"/>
    <property type="evidence" value="ECO:0007669"/>
    <property type="project" value="UniProtKB-SubCell"/>
</dbReference>
<evidence type="ECO:0000256" key="3">
    <source>
        <dbReference type="ARBA" id="ARBA00022989"/>
    </source>
</evidence>
<reference evidence="11" key="1">
    <citation type="submission" date="2025-08" db="UniProtKB">
        <authorList>
            <consortium name="RefSeq"/>
        </authorList>
    </citation>
    <scope>IDENTIFICATION</scope>
    <source>
        <tissue evidence="11">White muscle</tissue>
    </source>
</reference>
<dbReference type="GO" id="GO:0038023">
    <property type="term" value="F:signaling receptor activity"/>
    <property type="evidence" value="ECO:0007669"/>
    <property type="project" value="InterPro"/>
</dbReference>
<feature type="transmembrane region" description="Helical" evidence="7">
    <location>
        <begin position="143"/>
        <end position="164"/>
    </location>
</feature>
<keyword evidence="6" id="KW-0325">Glycoprotein</keyword>
<dbReference type="InterPro" id="IPR040012">
    <property type="entry name" value="CD200R"/>
</dbReference>
<dbReference type="GO" id="GO:0150077">
    <property type="term" value="P:regulation of neuroinflammatory response"/>
    <property type="evidence" value="ECO:0007669"/>
    <property type="project" value="InterPro"/>
</dbReference>
<comment type="subcellular location">
    <subcellularLocation>
        <location evidence="1">Membrane</location>
        <topology evidence="1">Single-pass membrane protein</topology>
    </subcellularLocation>
</comment>
<evidence type="ECO:0000256" key="1">
    <source>
        <dbReference type="ARBA" id="ARBA00004167"/>
    </source>
</evidence>
<evidence type="ECO:0000256" key="8">
    <source>
        <dbReference type="SAM" id="SignalP"/>
    </source>
</evidence>
<dbReference type="Gene3D" id="2.60.40.10">
    <property type="entry name" value="Immunoglobulins"/>
    <property type="match status" value="1"/>
</dbReference>
<sequence length="214" mass="23899">MCGRCAFRLSLLRLVWGVCTAFEEIQVKTLETGADLGTPACPNQTIHNMMSVICKLDRVISGGNDCQVSLRFDQNGTDNTSDPRVTLQIESDRVFLHITNIQPSDEGNYTCECVYNGGTHFLHLNISVNGSHVSNNLSFQRSFNVMIITAFAGFVAVVVLVGIITRKCHLNGRTQQKAVYTFKEEEQQDLEPYSTFTRRDNGLYSTLQLTHSNP</sequence>
<dbReference type="KEGG" id="snh:120043005"/>
<feature type="chain" id="PRO_5035937872" evidence="8">
    <location>
        <begin position="22"/>
        <end position="214"/>
    </location>
</feature>
<accession>A0A8U0QID1</accession>
<evidence type="ECO:0000256" key="7">
    <source>
        <dbReference type="SAM" id="Phobius"/>
    </source>
</evidence>
<dbReference type="RefSeq" id="XP_038843660.1">
    <property type="nucleotide sequence ID" value="XM_038987732.1"/>
</dbReference>
<organism evidence="10 11">
    <name type="scientific">Salvelinus namaycush</name>
    <name type="common">Lake trout</name>
    <name type="synonym">Salmo namaycush</name>
    <dbReference type="NCBI Taxonomy" id="8040"/>
    <lineage>
        <taxon>Eukaryota</taxon>
        <taxon>Metazoa</taxon>
        <taxon>Chordata</taxon>
        <taxon>Craniata</taxon>
        <taxon>Vertebrata</taxon>
        <taxon>Euteleostomi</taxon>
        <taxon>Actinopterygii</taxon>
        <taxon>Neopterygii</taxon>
        <taxon>Teleostei</taxon>
        <taxon>Protacanthopterygii</taxon>
        <taxon>Salmoniformes</taxon>
        <taxon>Salmonidae</taxon>
        <taxon>Salmoninae</taxon>
        <taxon>Salvelinus</taxon>
    </lineage>
</organism>
<dbReference type="GeneID" id="120043005"/>
<feature type="signal peptide" evidence="8">
    <location>
        <begin position="1"/>
        <end position="21"/>
    </location>
</feature>
<dbReference type="AlphaFoldDB" id="A0A8U0QID1"/>
<evidence type="ECO:0000313" key="11">
    <source>
        <dbReference type="RefSeq" id="XP_038843660.1"/>
    </source>
</evidence>
<dbReference type="Proteomes" id="UP000808372">
    <property type="component" value="Unplaced"/>
</dbReference>
<keyword evidence="8" id="KW-0732">Signal</keyword>
<keyword evidence="5" id="KW-1015">Disulfide bond</keyword>
<dbReference type="PANTHER" id="PTHR21462:SF2">
    <property type="entry name" value="CELL SURFACE GLYCOPROTEIN CD200 RECEPTOR 2"/>
    <property type="match status" value="1"/>
</dbReference>
<name>A0A8U0QID1_SALNM</name>
<keyword evidence="10" id="KW-1185">Reference proteome</keyword>
<keyword evidence="2 7" id="KW-0812">Transmembrane</keyword>
<dbReference type="PANTHER" id="PTHR21462">
    <property type="entry name" value="CELL SURFACE GLYCOPROTEIN OX2 RECEPTOR PRECURSOR"/>
    <property type="match status" value="1"/>
</dbReference>
<protein>
    <submittedName>
        <fullName evidence="11">Uncharacterized protein LOC120043005</fullName>
    </submittedName>
</protein>
<evidence type="ECO:0000256" key="6">
    <source>
        <dbReference type="ARBA" id="ARBA00023180"/>
    </source>
</evidence>
<evidence type="ECO:0000256" key="4">
    <source>
        <dbReference type="ARBA" id="ARBA00023136"/>
    </source>
</evidence>
<proteinExistence type="predicted"/>
<dbReference type="InterPro" id="IPR013106">
    <property type="entry name" value="Ig_V-set"/>
</dbReference>
<keyword evidence="3 7" id="KW-1133">Transmembrane helix</keyword>
<keyword evidence="4 7" id="KW-0472">Membrane</keyword>